<dbReference type="Proteomes" id="UP000800094">
    <property type="component" value="Unassembled WGS sequence"/>
</dbReference>
<feature type="compositionally biased region" description="Basic and acidic residues" evidence="7">
    <location>
        <begin position="16"/>
        <end position="25"/>
    </location>
</feature>
<evidence type="ECO:0000313" key="10">
    <source>
        <dbReference type="Proteomes" id="UP000800094"/>
    </source>
</evidence>
<dbReference type="GO" id="GO:0000329">
    <property type="term" value="C:fungal-type vacuole membrane"/>
    <property type="evidence" value="ECO:0007669"/>
    <property type="project" value="TreeGrafter"/>
</dbReference>
<feature type="transmembrane region" description="Helical" evidence="8">
    <location>
        <begin position="477"/>
        <end position="497"/>
    </location>
</feature>
<evidence type="ECO:0000256" key="1">
    <source>
        <dbReference type="ARBA" id="ARBA00004141"/>
    </source>
</evidence>
<feature type="transmembrane region" description="Helical" evidence="8">
    <location>
        <begin position="154"/>
        <end position="172"/>
    </location>
</feature>
<evidence type="ECO:0000256" key="8">
    <source>
        <dbReference type="SAM" id="Phobius"/>
    </source>
</evidence>
<keyword evidence="5 8" id="KW-1133">Transmembrane helix</keyword>
<keyword evidence="6 8" id="KW-0472">Membrane</keyword>
<comment type="subcellular location">
    <subcellularLocation>
        <location evidence="1">Membrane</location>
        <topology evidence="1">Multi-pass membrane protein</topology>
    </subcellularLocation>
</comment>
<dbReference type="PANTHER" id="PTHR31645:SF0">
    <property type="entry name" value="OLIGOPEPTIDE TRANSPORTER YGL114W-RELATED"/>
    <property type="match status" value="1"/>
</dbReference>
<feature type="transmembrane region" description="Helical" evidence="8">
    <location>
        <begin position="314"/>
        <end position="336"/>
    </location>
</feature>
<feature type="transmembrane region" description="Helical" evidence="8">
    <location>
        <begin position="219"/>
        <end position="237"/>
    </location>
</feature>
<evidence type="ECO:0000256" key="5">
    <source>
        <dbReference type="ARBA" id="ARBA00022989"/>
    </source>
</evidence>
<dbReference type="InterPro" id="IPR045035">
    <property type="entry name" value="YSL-like"/>
</dbReference>
<feature type="transmembrane region" description="Helical" evidence="8">
    <location>
        <begin position="49"/>
        <end position="71"/>
    </location>
</feature>
<dbReference type="RefSeq" id="XP_033688572.1">
    <property type="nucleotide sequence ID" value="XM_033831450.1"/>
</dbReference>
<feature type="transmembrane region" description="Helical" evidence="8">
    <location>
        <begin position="656"/>
        <end position="677"/>
    </location>
</feature>
<evidence type="ECO:0000256" key="2">
    <source>
        <dbReference type="ARBA" id="ARBA00008807"/>
    </source>
</evidence>
<name>A0A6A6ITS2_9PLEO</name>
<organism evidence="9 10">
    <name type="scientific">Trematosphaeria pertusa</name>
    <dbReference type="NCBI Taxonomy" id="390896"/>
    <lineage>
        <taxon>Eukaryota</taxon>
        <taxon>Fungi</taxon>
        <taxon>Dikarya</taxon>
        <taxon>Ascomycota</taxon>
        <taxon>Pezizomycotina</taxon>
        <taxon>Dothideomycetes</taxon>
        <taxon>Pleosporomycetidae</taxon>
        <taxon>Pleosporales</taxon>
        <taxon>Massarineae</taxon>
        <taxon>Trematosphaeriaceae</taxon>
        <taxon>Trematosphaeria</taxon>
    </lineage>
</organism>
<feature type="transmembrane region" description="Helical" evidence="8">
    <location>
        <begin position="439"/>
        <end position="457"/>
    </location>
</feature>
<feature type="transmembrane region" description="Helical" evidence="8">
    <location>
        <begin position="109"/>
        <end position="134"/>
    </location>
</feature>
<keyword evidence="10" id="KW-1185">Reference proteome</keyword>
<comment type="similarity">
    <text evidence="2">Belongs to the oligopeptide OPT transporter family.</text>
</comment>
<feature type="transmembrane region" description="Helical" evidence="8">
    <location>
        <begin position="526"/>
        <end position="548"/>
    </location>
</feature>
<evidence type="ECO:0000256" key="7">
    <source>
        <dbReference type="SAM" id="MobiDB-lite"/>
    </source>
</evidence>
<keyword evidence="3" id="KW-0813">Transport</keyword>
<sequence length="685" mass="73916">MSISASPTLRASMPRPDARSTTRHEAENLDQIIRTSPATRHYKSLPQSLTLRGLLCGIVLGIPLCTSSMYFGLQTGWSMATTMQAALLGFGAHKTFTKQLSFPFSPEENVLIQTVASAAASIPIAAGFISVIPSIQFLTEPQERGPLQLNGLKFLTWSLGICFFGPLFAMLFRVHFIVKQQLPYLTGTATASLIDVLHDAIETTPLNGKDLSTNKDIRGLLLSLAFSGIFTLLSYFVPILRNVPIFGTIAANQWLWTINISPAYIGQGIIMGPTITLHMLFGCPVGRGILSPSAASTGWAPGKVRDWETGSRGWITWISLAVLLADTGVSFIWFIVQPAVKHYHLSKWGLGVFMHPLQGAHEIEPNYAPLMDSGSGSSDGFHSPFGPAPRLSTNDDGSLQVPVRQRFRLRTRTIVIGLIAAIALSILTTEYAFDGLPSKVSILTATLVSIILSILAMKALGETDVNPVSGIGKVAQYLFALIPFHTASSPVLLNLIAGAVAEAGAQQAGEIMHDLETGYLLNANPYAQFIGMTIGSVVGAVTSTVAYLLYSANYKIPGDLFEVPTAFIWIYAARLFNGGTLPDRVPQFGVGLGAAFVLTSILRLWIVNERIRQCLPSGVAFAMGMYNAPNFTLARVLGGVLFWYWTKVKDRMPSTIIIIASGLILGEGLASFVTLGFQSLGLRHL</sequence>
<evidence type="ECO:0000256" key="3">
    <source>
        <dbReference type="ARBA" id="ARBA00022448"/>
    </source>
</evidence>
<keyword evidence="4 8" id="KW-0812">Transmembrane</keyword>
<feature type="transmembrane region" description="Helical" evidence="8">
    <location>
        <begin position="414"/>
        <end position="433"/>
    </location>
</feature>
<protein>
    <submittedName>
        <fullName evidence="9">OPT superfamily oligopeptide transporter</fullName>
    </submittedName>
</protein>
<dbReference type="InterPro" id="IPR004813">
    <property type="entry name" value="OPT"/>
</dbReference>
<dbReference type="GeneID" id="54584780"/>
<dbReference type="Pfam" id="PF03169">
    <property type="entry name" value="OPT"/>
    <property type="match status" value="1"/>
</dbReference>
<evidence type="ECO:0000313" key="9">
    <source>
        <dbReference type="EMBL" id="KAF2253568.1"/>
    </source>
</evidence>
<evidence type="ECO:0000256" key="6">
    <source>
        <dbReference type="ARBA" id="ARBA00023136"/>
    </source>
</evidence>
<dbReference type="GO" id="GO:0035673">
    <property type="term" value="F:oligopeptide transmembrane transporter activity"/>
    <property type="evidence" value="ECO:0007669"/>
    <property type="project" value="InterPro"/>
</dbReference>
<reference evidence="9" key="1">
    <citation type="journal article" date="2020" name="Stud. Mycol.">
        <title>101 Dothideomycetes genomes: a test case for predicting lifestyles and emergence of pathogens.</title>
        <authorList>
            <person name="Haridas S."/>
            <person name="Albert R."/>
            <person name="Binder M."/>
            <person name="Bloem J."/>
            <person name="Labutti K."/>
            <person name="Salamov A."/>
            <person name="Andreopoulos B."/>
            <person name="Baker S."/>
            <person name="Barry K."/>
            <person name="Bills G."/>
            <person name="Bluhm B."/>
            <person name="Cannon C."/>
            <person name="Castanera R."/>
            <person name="Culley D."/>
            <person name="Daum C."/>
            <person name="Ezra D."/>
            <person name="Gonzalez J."/>
            <person name="Henrissat B."/>
            <person name="Kuo A."/>
            <person name="Liang C."/>
            <person name="Lipzen A."/>
            <person name="Lutzoni F."/>
            <person name="Magnuson J."/>
            <person name="Mondo S."/>
            <person name="Nolan M."/>
            <person name="Ohm R."/>
            <person name="Pangilinan J."/>
            <person name="Park H.-J."/>
            <person name="Ramirez L."/>
            <person name="Alfaro M."/>
            <person name="Sun H."/>
            <person name="Tritt A."/>
            <person name="Yoshinaga Y."/>
            <person name="Zwiers L.-H."/>
            <person name="Turgeon B."/>
            <person name="Goodwin S."/>
            <person name="Spatafora J."/>
            <person name="Crous P."/>
            <person name="Grigoriev I."/>
        </authorList>
    </citation>
    <scope>NUCLEOTIDE SEQUENCE</scope>
    <source>
        <strain evidence="9">CBS 122368</strain>
    </source>
</reference>
<dbReference type="AlphaFoldDB" id="A0A6A6ITS2"/>
<dbReference type="NCBIfam" id="TIGR00728">
    <property type="entry name" value="OPT_sfam"/>
    <property type="match status" value="1"/>
</dbReference>
<proteinExistence type="inferred from homology"/>
<evidence type="ECO:0000256" key="4">
    <source>
        <dbReference type="ARBA" id="ARBA00022692"/>
    </source>
</evidence>
<dbReference type="PANTHER" id="PTHR31645">
    <property type="entry name" value="OLIGOPEPTIDE TRANSPORTER YGL114W-RELATED"/>
    <property type="match status" value="1"/>
</dbReference>
<feature type="transmembrane region" description="Helical" evidence="8">
    <location>
        <begin position="618"/>
        <end position="644"/>
    </location>
</feature>
<feature type="transmembrane region" description="Helical" evidence="8">
    <location>
        <begin position="560"/>
        <end position="576"/>
    </location>
</feature>
<dbReference type="OrthoDB" id="627262at2759"/>
<dbReference type="EMBL" id="ML987191">
    <property type="protein sequence ID" value="KAF2253568.1"/>
    <property type="molecule type" value="Genomic_DNA"/>
</dbReference>
<feature type="transmembrane region" description="Helical" evidence="8">
    <location>
        <begin position="588"/>
        <end position="606"/>
    </location>
</feature>
<feature type="region of interest" description="Disordered" evidence="7">
    <location>
        <begin position="1"/>
        <end position="25"/>
    </location>
</feature>
<gene>
    <name evidence="9" type="ORF">BU26DRAFT_538315</name>
</gene>
<accession>A0A6A6ITS2</accession>